<dbReference type="Proteomes" id="UP000077255">
    <property type="component" value="Chromosome"/>
</dbReference>
<dbReference type="STRING" id="445710.ATSB10_28960"/>
<gene>
    <name evidence="2" type="ORF">ATSB10_28960</name>
</gene>
<keyword evidence="3" id="KW-1185">Reference proteome</keyword>
<dbReference type="OrthoDB" id="5935180at2"/>
<dbReference type="RefSeq" id="WP_157469263.1">
    <property type="nucleotide sequence ID" value="NZ_CP014841.1"/>
</dbReference>
<dbReference type="PATRIC" id="fig|445710.3.peg.2892"/>
<organism evidence="2 3">
    <name type="scientific">Dyella thiooxydans</name>
    <dbReference type="NCBI Taxonomy" id="445710"/>
    <lineage>
        <taxon>Bacteria</taxon>
        <taxon>Pseudomonadati</taxon>
        <taxon>Pseudomonadota</taxon>
        <taxon>Gammaproteobacteria</taxon>
        <taxon>Lysobacterales</taxon>
        <taxon>Rhodanobacteraceae</taxon>
        <taxon>Dyella</taxon>
    </lineage>
</organism>
<feature type="signal peptide" evidence="1">
    <location>
        <begin position="1"/>
        <end position="21"/>
    </location>
</feature>
<evidence type="ECO:0000313" key="2">
    <source>
        <dbReference type="EMBL" id="AND70350.1"/>
    </source>
</evidence>
<name>A0A160N3B4_9GAMM</name>
<protein>
    <recommendedName>
        <fullName evidence="4">Peptidase M61 catalytic domain-containing protein</fullName>
    </recommendedName>
</protein>
<evidence type="ECO:0000256" key="1">
    <source>
        <dbReference type="SAM" id="SignalP"/>
    </source>
</evidence>
<keyword evidence="1" id="KW-0732">Signal</keyword>
<reference evidence="2 3" key="1">
    <citation type="submission" date="2016-02" db="EMBL/GenBank/DDBJ databases">
        <title>Complete genome sequencing and analysis of ATSB10, Dyella thiooxydans isolated from rhizosphere soil of sunflower (Helianthus annuus L.).</title>
        <authorList>
            <person name="Lee Y."/>
            <person name="Hwangbo K."/>
            <person name="Chung H."/>
            <person name="Yoo J."/>
            <person name="Kim K.Y."/>
            <person name="Sa T.M."/>
            <person name="Um Y."/>
            <person name="Madhaiyan M."/>
        </authorList>
    </citation>
    <scope>NUCLEOTIDE SEQUENCE [LARGE SCALE GENOMIC DNA]</scope>
    <source>
        <strain evidence="2 3">ATSB10</strain>
    </source>
</reference>
<feature type="chain" id="PRO_5007817987" description="Peptidase M61 catalytic domain-containing protein" evidence="1">
    <location>
        <begin position="22"/>
        <end position="560"/>
    </location>
</feature>
<proteinExistence type="predicted"/>
<evidence type="ECO:0008006" key="4">
    <source>
        <dbReference type="Google" id="ProtNLM"/>
    </source>
</evidence>
<dbReference type="AlphaFoldDB" id="A0A160N3B4"/>
<evidence type="ECO:0000313" key="3">
    <source>
        <dbReference type="Proteomes" id="UP000077255"/>
    </source>
</evidence>
<sequence>MKHWLVGMIPVLALLALRVHASCVPVDVRYDAKTQAVDATLALPEGVDSLALRDLAPYHRTKLWISPDGSARIGETSLAPARRGQRVLHLRMDVRADAPMKDRAYAPYLRFADGTVAVYSPLFLAAENSGVVLCPRWTPPPGGQVIGYGRVQTAPLATDMAHAEGYVVFGHPEVLRHGGLVLVSDRRAPAWIRERIAAQAPALVDLYTRAMGPATVPMLMLYTRPTPAQAHDFRGDHLDASITLGLFGATWAALDEATADQLTRFLAHELFHSWDGDAVTGSPEGEALLAKEGGADLAKIFATATMLKESPQAVLDAVAQAYNACLLELPATTGVAAALAGRELGHLPYDCGVPLMYALAVAADREDPGRAYFRLWRTLRDAHRAHPADGYRWQDLIPAATSPAVRVDLARAVSEPGAYPAAIRAAWTALGLQVHEEASLDAATRRAWAGRLMAHLMAQDCGGSISFWNNPDGILLDRPLPRCHALRPGATVASILSESLDRADLPALARRVRAACASGAEVAVGYAAKAGQPAPAPSAVRCGAALPDWGAPVQLAASSR</sequence>
<accession>A0A160N3B4</accession>
<dbReference type="KEGG" id="dtx:ATSB10_28960"/>
<dbReference type="EMBL" id="CP014841">
    <property type="protein sequence ID" value="AND70350.1"/>
    <property type="molecule type" value="Genomic_DNA"/>
</dbReference>